<dbReference type="Pfam" id="PF25942">
    <property type="entry name" value="Ig_halo"/>
    <property type="match status" value="1"/>
</dbReference>
<dbReference type="PATRIC" id="fig|1227497.3.peg.3371"/>
<dbReference type="AlphaFoldDB" id="L9X0W0"/>
<organism evidence="3 4">
    <name type="scientific">Natronococcus amylolyticus DSM 10524</name>
    <dbReference type="NCBI Taxonomy" id="1227497"/>
    <lineage>
        <taxon>Archaea</taxon>
        <taxon>Methanobacteriati</taxon>
        <taxon>Methanobacteriota</taxon>
        <taxon>Stenosarchaea group</taxon>
        <taxon>Halobacteria</taxon>
        <taxon>Halobacteriales</taxon>
        <taxon>Natrialbaceae</taxon>
        <taxon>Natronococcus</taxon>
    </lineage>
</organism>
<evidence type="ECO:0000313" key="4">
    <source>
        <dbReference type="Proteomes" id="UP000011688"/>
    </source>
</evidence>
<dbReference type="OrthoDB" id="382622at2157"/>
<dbReference type="Proteomes" id="UP000011688">
    <property type="component" value="Unassembled WGS sequence"/>
</dbReference>
<feature type="region of interest" description="Disordered" evidence="1">
    <location>
        <begin position="28"/>
        <end position="63"/>
    </location>
</feature>
<comment type="caution">
    <text evidence="3">The sequence shown here is derived from an EMBL/GenBank/DDBJ whole genome shotgun (WGS) entry which is preliminary data.</text>
</comment>
<dbReference type="EMBL" id="AOIB01000031">
    <property type="protein sequence ID" value="ELY55360.1"/>
    <property type="molecule type" value="Genomic_DNA"/>
</dbReference>
<protein>
    <recommendedName>
        <fullName evidence="2">Ig-like domain-containing protein</fullName>
    </recommendedName>
</protein>
<name>L9X0W0_9EURY</name>
<keyword evidence="4" id="KW-1185">Reference proteome</keyword>
<accession>L9X0W0</accession>
<dbReference type="PROSITE" id="PS51257">
    <property type="entry name" value="PROKAR_LIPOPROTEIN"/>
    <property type="match status" value="1"/>
</dbReference>
<feature type="domain" description="Ig-like" evidence="2">
    <location>
        <begin position="65"/>
        <end position="137"/>
    </location>
</feature>
<proteinExistence type="predicted"/>
<sequence length="145" mass="15350">MDRRTLIGLTAGVGITTVTGCLGAVSDVTGSETEETEEPADRLVVGDGDAEDGTDVIVRNAGPEERTVGIELRRDGETALERTETLPSEDAFEITLLETGTYDLIVETDTGRSETSVTQPTDCADARTEIIVSEYGLETTTSSSC</sequence>
<reference evidence="3 4" key="1">
    <citation type="journal article" date="2014" name="PLoS Genet.">
        <title>Phylogenetically driven sequencing of extremely halophilic archaea reveals strategies for static and dynamic osmo-response.</title>
        <authorList>
            <person name="Becker E.A."/>
            <person name="Seitzer P.M."/>
            <person name="Tritt A."/>
            <person name="Larsen D."/>
            <person name="Krusor M."/>
            <person name="Yao A.I."/>
            <person name="Wu D."/>
            <person name="Madern D."/>
            <person name="Eisen J.A."/>
            <person name="Darling A.E."/>
            <person name="Facciotti M.T."/>
        </authorList>
    </citation>
    <scope>NUCLEOTIDE SEQUENCE [LARGE SCALE GENOMIC DNA]</scope>
    <source>
        <strain evidence="3 4">DSM 10524</strain>
    </source>
</reference>
<dbReference type="InterPro" id="IPR058929">
    <property type="entry name" value="Ig_halo"/>
</dbReference>
<evidence type="ECO:0000259" key="2">
    <source>
        <dbReference type="Pfam" id="PF25942"/>
    </source>
</evidence>
<dbReference type="RefSeq" id="WP_005558214.1">
    <property type="nucleotide sequence ID" value="NZ_AOIB01000031.1"/>
</dbReference>
<evidence type="ECO:0000256" key="1">
    <source>
        <dbReference type="SAM" id="MobiDB-lite"/>
    </source>
</evidence>
<gene>
    <name evidence="3" type="ORF">C491_16632</name>
</gene>
<evidence type="ECO:0000313" key="3">
    <source>
        <dbReference type="EMBL" id="ELY55360.1"/>
    </source>
</evidence>
<dbReference type="eggNOG" id="arCOG06378">
    <property type="taxonomic scope" value="Archaea"/>
</dbReference>